<evidence type="ECO:0008006" key="5">
    <source>
        <dbReference type="Google" id="ProtNLM"/>
    </source>
</evidence>
<feature type="transmembrane region" description="Helical" evidence="2">
    <location>
        <begin position="167"/>
        <end position="185"/>
    </location>
</feature>
<feature type="compositionally biased region" description="Low complexity" evidence="1">
    <location>
        <begin position="413"/>
        <end position="424"/>
    </location>
</feature>
<feature type="transmembrane region" description="Helical" evidence="2">
    <location>
        <begin position="336"/>
        <end position="354"/>
    </location>
</feature>
<feature type="transmembrane region" description="Helical" evidence="2">
    <location>
        <begin position="366"/>
        <end position="386"/>
    </location>
</feature>
<dbReference type="EMBL" id="QFPN01000001">
    <property type="protein sequence ID" value="PZQ19100.1"/>
    <property type="molecule type" value="Genomic_DNA"/>
</dbReference>
<dbReference type="PANTHER" id="PTHR38592:SF3">
    <property type="entry name" value="BLL4819 PROTEIN"/>
    <property type="match status" value="1"/>
</dbReference>
<sequence length="430" mass="46747">MTDAPSSKTPAQKTPAGAPSVERSPAAAPSSRDWRIDFWRGLAIVFIFWNHSVDNVMSWFTTKYYGLSDSAELFVFLSGFAMASMFLAKFLPRPLMAAPYAVSRAFTLYIHHITAFVVIATLAATYRGWAGSSVMERDLFVRPFFVATETVLPKLATLAYLPPLLDILPLYILLTLLVGVIFPVFRDRWKLYLGFAVSVWLFAYFTGATLSSYPDTRLWTFNPFAWQAVFLAGFCACILRDAPWMKRIVSAPATLALAITIVIVGIFAAAPWATLGLLDWRPLTALTDIADKANASPIRLLHFLSLALIACWLVPRESRLGATRFGRAMVLIGRRSLPLFVISTVFAAMSHGVFDWFGRSIPVQVIYAVGMAGVLVALAFIADALGKATKGGPGASAGSKTRERTAAPEAKQAASGTVGATAAAPRLAFD</sequence>
<feature type="transmembrane region" description="Helical" evidence="2">
    <location>
        <begin position="106"/>
        <end position="127"/>
    </location>
</feature>
<feature type="transmembrane region" description="Helical" evidence="2">
    <location>
        <begin position="38"/>
        <end position="61"/>
    </location>
</feature>
<dbReference type="Proteomes" id="UP000249577">
    <property type="component" value="Unassembled WGS sequence"/>
</dbReference>
<name>A0A2W5MZB8_ANCNO</name>
<proteinExistence type="predicted"/>
<dbReference type="InterPro" id="IPR014550">
    <property type="entry name" value="UCP028704_OpgC"/>
</dbReference>
<feature type="transmembrane region" description="Helical" evidence="2">
    <location>
        <begin position="224"/>
        <end position="242"/>
    </location>
</feature>
<evidence type="ECO:0000313" key="3">
    <source>
        <dbReference type="EMBL" id="PZQ19100.1"/>
    </source>
</evidence>
<feature type="transmembrane region" description="Helical" evidence="2">
    <location>
        <begin position="298"/>
        <end position="315"/>
    </location>
</feature>
<organism evidence="3 4">
    <name type="scientific">Ancylobacter novellus</name>
    <name type="common">Thiobacillus novellus</name>
    <dbReference type="NCBI Taxonomy" id="921"/>
    <lineage>
        <taxon>Bacteria</taxon>
        <taxon>Pseudomonadati</taxon>
        <taxon>Pseudomonadota</taxon>
        <taxon>Alphaproteobacteria</taxon>
        <taxon>Hyphomicrobiales</taxon>
        <taxon>Xanthobacteraceae</taxon>
        <taxon>Ancylobacter</taxon>
    </lineage>
</organism>
<accession>A0A2W5MZB8</accession>
<feature type="transmembrane region" description="Helical" evidence="2">
    <location>
        <begin position="192"/>
        <end position="212"/>
    </location>
</feature>
<keyword evidence="2" id="KW-0812">Transmembrane</keyword>
<dbReference type="AlphaFoldDB" id="A0A2W5MZB8"/>
<dbReference type="PIRSF" id="PIRSF028704">
    <property type="entry name" value="UPC028704"/>
    <property type="match status" value="1"/>
</dbReference>
<dbReference type="PANTHER" id="PTHR38592">
    <property type="entry name" value="BLL4819 PROTEIN"/>
    <property type="match status" value="1"/>
</dbReference>
<reference evidence="3 4" key="1">
    <citation type="submission" date="2017-08" db="EMBL/GenBank/DDBJ databases">
        <title>Infants hospitalized years apart are colonized by the same room-sourced microbial strains.</title>
        <authorList>
            <person name="Brooks B."/>
            <person name="Olm M.R."/>
            <person name="Firek B.A."/>
            <person name="Baker R."/>
            <person name="Thomas B.C."/>
            <person name="Morowitz M.J."/>
            <person name="Banfield J.F."/>
        </authorList>
    </citation>
    <scope>NUCLEOTIDE SEQUENCE [LARGE SCALE GENOMIC DNA]</scope>
    <source>
        <strain evidence="3">S2_005_003_R2_43</strain>
    </source>
</reference>
<gene>
    <name evidence="3" type="ORF">DI565_01545</name>
</gene>
<feature type="region of interest" description="Disordered" evidence="1">
    <location>
        <begin position="390"/>
        <end position="430"/>
    </location>
</feature>
<protein>
    <recommendedName>
        <fullName evidence="5">OpgC domain-containing protein</fullName>
    </recommendedName>
</protein>
<feature type="region of interest" description="Disordered" evidence="1">
    <location>
        <begin position="1"/>
        <end position="27"/>
    </location>
</feature>
<feature type="transmembrane region" description="Helical" evidence="2">
    <location>
        <begin position="254"/>
        <end position="278"/>
    </location>
</feature>
<comment type="caution">
    <text evidence="3">The sequence shown here is derived from an EMBL/GenBank/DDBJ whole genome shotgun (WGS) entry which is preliminary data.</text>
</comment>
<evidence type="ECO:0000256" key="1">
    <source>
        <dbReference type="SAM" id="MobiDB-lite"/>
    </source>
</evidence>
<keyword evidence="2" id="KW-1133">Transmembrane helix</keyword>
<evidence type="ECO:0000256" key="2">
    <source>
        <dbReference type="SAM" id="Phobius"/>
    </source>
</evidence>
<dbReference type="Pfam" id="PF10129">
    <property type="entry name" value="OpgC_C"/>
    <property type="match status" value="1"/>
</dbReference>
<keyword evidence="2" id="KW-0472">Membrane</keyword>
<feature type="transmembrane region" description="Helical" evidence="2">
    <location>
        <begin position="73"/>
        <end position="91"/>
    </location>
</feature>
<feature type="compositionally biased region" description="Polar residues" evidence="1">
    <location>
        <begin position="1"/>
        <end position="12"/>
    </location>
</feature>
<evidence type="ECO:0000313" key="4">
    <source>
        <dbReference type="Proteomes" id="UP000249577"/>
    </source>
</evidence>